<evidence type="ECO:0000256" key="1">
    <source>
        <dbReference type="ARBA" id="ARBA00022737"/>
    </source>
</evidence>
<dbReference type="AlphaFoldDB" id="A0AAW1PEQ8"/>
<dbReference type="PANTHER" id="PTHR24171:SF8">
    <property type="entry name" value="BRCA1-ASSOCIATED RING DOMAIN PROTEIN 1"/>
    <property type="match status" value="1"/>
</dbReference>
<dbReference type="PROSITE" id="PS50297">
    <property type="entry name" value="ANK_REP_REGION"/>
    <property type="match status" value="1"/>
</dbReference>
<dbReference type="CDD" id="cd16646">
    <property type="entry name" value="mRING-HC-C2H2C4_MDM2-like"/>
    <property type="match status" value="1"/>
</dbReference>
<keyword evidence="6" id="KW-1185">Reference proteome</keyword>
<proteinExistence type="predicted"/>
<sequence length="617" mass="64561">MGGSQSKPEKIYRAARNNDPAALQQLLRSVPRGSSDMEARDPLGYTPLLAAASKGNAQCVDLLLKHGANLHALTHRPISSSALHEAAAGSHARVVDILLAAGGNPFVENQRGLTAVDVAINQRNFTIIRQMERRAPFAGYLAVKTPRYMGLSVEWKSRWVVIMPRYPSPSLLNTGEPGVVRSLLVIYKAPDQFQPTCKAWLDGAMARSVVGSRGTNTLQCALALHRSHAPPTGAHLTGDNSQGYSLHFRPASQTAEYIGSLRTFMDVCNRAQSGSPQRPATNPQFNAVSSATASPSHRVGSAGSGVPPVPPHLSSAGPSTSGPSTPQRTGSHTPSRAGMPDKNAAIGPILADPGMSDEEMARRLQQAFDAEAAQYGRTPPMEGAAAQSHHQRMHSQPLQAGAQPGGGSGNQQGPLESSATMYPAINHSMRRPDASPGHRPSLSAGATPQPDLSGLRSDRMGEAHASAPPIPEGPPTTSPSGPAEGSRPPERTNTFESTVDWWNSLPSAGAPPPSAFAGAGGGSGGSGGLAPTTSIDVASATDLGKTGHSSHSRGESLAEEEAMCVVCLDKPASAGFVHGDSVHKCCCRECAADIKAAHYPSCPMCRQPIEHIIMNFY</sequence>
<keyword evidence="1" id="KW-0677">Repeat</keyword>
<dbReference type="InterPro" id="IPR002110">
    <property type="entry name" value="Ankyrin_rpt"/>
</dbReference>
<dbReference type="Gene3D" id="3.30.40.10">
    <property type="entry name" value="Zinc/RING finger domain, C3HC4 (zinc finger)"/>
    <property type="match status" value="1"/>
</dbReference>
<dbReference type="PANTHER" id="PTHR24171">
    <property type="entry name" value="ANKYRIN REPEAT DOMAIN-CONTAINING PROTEIN 39-RELATED"/>
    <property type="match status" value="1"/>
</dbReference>
<organism evidence="5 6">
    <name type="scientific">Symbiochloris irregularis</name>
    <dbReference type="NCBI Taxonomy" id="706552"/>
    <lineage>
        <taxon>Eukaryota</taxon>
        <taxon>Viridiplantae</taxon>
        <taxon>Chlorophyta</taxon>
        <taxon>core chlorophytes</taxon>
        <taxon>Trebouxiophyceae</taxon>
        <taxon>Trebouxiales</taxon>
        <taxon>Trebouxiaceae</taxon>
        <taxon>Symbiochloris</taxon>
    </lineage>
</organism>
<gene>
    <name evidence="5" type="ORF">WJX73_002528</name>
</gene>
<dbReference type="GO" id="GO:0004842">
    <property type="term" value="F:ubiquitin-protein transferase activity"/>
    <property type="evidence" value="ECO:0007669"/>
    <property type="project" value="TreeGrafter"/>
</dbReference>
<keyword evidence="2 3" id="KW-0040">ANK repeat</keyword>
<evidence type="ECO:0000313" key="5">
    <source>
        <dbReference type="EMBL" id="KAK9808330.1"/>
    </source>
</evidence>
<comment type="caution">
    <text evidence="5">The sequence shown here is derived from an EMBL/GenBank/DDBJ whole genome shotgun (WGS) entry which is preliminary data.</text>
</comment>
<dbReference type="EMBL" id="JALJOQ010000024">
    <property type="protein sequence ID" value="KAK9808330.1"/>
    <property type="molecule type" value="Genomic_DNA"/>
</dbReference>
<dbReference type="Proteomes" id="UP001465755">
    <property type="component" value="Unassembled WGS sequence"/>
</dbReference>
<dbReference type="Gene3D" id="1.25.40.20">
    <property type="entry name" value="Ankyrin repeat-containing domain"/>
    <property type="match status" value="1"/>
</dbReference>
<evidence type="ECO:0000256" key="3">
    <source>
        <dbReference type="PROSITE-ProRule" id="PRU00023"/>
    </source>
</evidence>
<dbReference type="InterPro" id="IPR013083">
    <property type="entry name" value="Znf_RING/FYVE/PHD"/>
</dbReference>
<evidence type="ECO:0000256" key="4">
    <source>
        <dbReference type="SAM" id="MobiDB-lite"/>
    </source>
</evidence>
<dbReference type="SUPFAM" id="SSF48403">
    <property type="entry name" value="Ankyrin repeat"/>
    <property type="match status" value="1"/>
</dbReference>
<reference evidence="5 6" key="1">
    <citation type="journal article" date="2024" name="Nat. Commun.">
        <title>Phylogenomics reveals the evolutionary origins of lichenization in chlorophyte algae.</title>
        <authorList>
            <person name="Puginier C."/>
            <person name="Libourel C."/>
            <person name="Otte J."/>
            <person name="Skaloud P."/>
            <person name="Haon M."/>
            <person name="Grisel S."/>
            <person name="Petersen M."/>
            <person name="Berrin J.G."/>
            <person name="Delaux P.M."/>
            <person name="Dal Grande F."/>
            <person name="Keller J."/>
        </authorList>
    </citation>
    <scope>NUCLEOTIDE SEQUENCE [LARGE SCALE GENOMIC DNA]</scope>
    <source>
        <strain evidence="5 6">SAG 2036</strain>
    </source>
</reference>
<feature type="compositionally biased region" description="Polar residues" evidence="4">
    <location>
        <begin position="491"/>
        <end position="501"/>
    </location>
</feature>
<feature type="region of interest" description="Disordered" evidence="4">
    <location>
        <begin position="380"/>
        <end position="534"/>
    </location>
</feature>
<feature type="repeat" description="ANK" evidence="3">
    <location>
        <begin position="78"/>
        <end position="110"/>
    </location>
</feature>
<dbReference type="Pfam" id="PF12796">
    <property type="entry name" value="Ank_2"/>
    <property type="match status" value="1"/>
</dbReference>
<dbReference type="SMART" id="SM00248">
    <property type="entry name" value="ANK"/>
    <property type="match status" value="2"/>
</dbReference>
<name>A0AAW1PEQ8_9CHLO</name>
<feature type="compositionally biased region" description="Gly residues" evidence="4">
    <location>
        <begin position="518"/>
        <end position="528"/>
    </location>
</feature>
<feature type="repeat" description="ANK" evidence="3">
    <location>
        <begin position="43"/>
        <end position="75"/>
    </location>
</feature>
<feature type="compositionally biased region" description="Low complexity" evidence="4">
    <location>
        <begin position="314"/>
        <end position="331"/>
    </location>
</feature>
<accession>A0AAW1PEQ8</accession>
<evidence type="ECO:0000256" key="2">
    <source>
        <dbReference type="ARBA" id="ARBA00023043"/>
    </source>
</evidence>
<dbReference type="PROSITE" id="PS50088">
    <property type="entry name" value="ANK_REPEAT"/>
    <property type="match status" value="2"/>
</dbReference>
<feature type="region of interest" description="Disordered" evidence="4">
    <location>
        <begin position="271"/>
        <end position="353"/>
    </location>
</feature>
<dbReference type="Pfam" id="PF13920">
    <property type="entry name" value="zf-C3HC4_3"/>
    <property type="match status" value="1"/>
</dbReference>
<feature type="compositionally biased region" description="Polar residues" evidence="4">
    <location>
        <begin position="271"/>
        <end position="295"/>
    </location>
</feature>
<feature type="compositionally biased region" description="Pro residues" evidence="4">
    <location>
        <begin position="468"/>
        <end position="477"/>
    </location>
</feature>
<dbReference type="GO" id="GO:0085020">
    <property type="term" value="P:protein K6-linked ubiquitination"/>
    <property type="evidence" value="ECO:0007669"/>
    <property type="project" value="TreeGrafter"/>
</dbReference>
<protein>
    <submittedName>
        <fullName evidence="5">Uncharacterized protein</fullName>
    </submittedName>
</protein>
<dbReference type="InterPro" id="IPR036770">
    <property type="entry name" value="Ankyrin_rpt-contain_sf"/>
</dbReference>
<evidence type="ECO:0000313" key="6">
    <source>
        <dbReference type="Proteomes" id="UP001465755"/>
    </source>
</evidence>